<sequence length="64" mass="7399">MRVWSKLDSKEFACGLPIHRVIRHVCVAFVSKDVDSVARMVKHLPREFRTWEKSAVGLCAIMTR</sequence>
<organism evidence="1 2">
    <name type="scientific">Catenaria anguillulae PL171</name>
    <dbReference type="NCBI Taxonomy" id="765915"/>
    <lineage>
        <taxon>Eukaryota</taxon>
        <taxon>Fungi</taxon>
        <taxon>Fungi incertae sedis</taxon>
        <taxon>Blastocladiomycota</taxon>
        <taxon>Blastocladiomycetes</taxon>
        <taxon>Blastocladiales</taxon>
        <taxon>Catenariaceae</taxon>
        <taxon>Catenaria</taxon>
    </lineage>
</organism>
<comment type="caution">
    <text evidence="1">The sequence shown here is derived from an EMBL/GenBank/DDBJ whole genome shotgun (WGS) entry which is preliminary data.</text>
</comment>
<dbReference type="AlphaFoldDB" id="A0A1Y2HUK8"/>
<name>A0A1Y2HUK8_9FUNG</name>
<accession>A0A1Y2HUK8</accession>
<evidence type="ECO:0000313" key="2">
    <source>
        <dbReference type="Proteomes" id="UP000193411"/>
    </source>
</evidence>
<dbReference type="Proteomes" id="UP000193411">
    <property type="component" value="Unassembled WGS sequence"/>
</dbReference>
<dbReference type="EMBL" id="MCFL01000009">
    <property type="protein sequence ID" value="ORZ38298.1"/>
    <property type="molecule type" value="Genomic_DNA"/>
</dbReference>
<keyword evidence="2" id="KW-1185">Reference proteome</keyword>
<reference evidence="1 2" key="1">
    <citation type="submission" date="2016-07" db="EMBL/GenBank/DDBJ databases">
        <title>Pervasive Adenine N6-methylation of Active Genes in Fungi.</title>
        <authorList>
            <consortium name="DOE Joint Genome Institute"/>
            <person name="Mondo S.J."/>
            <person name="Dannebaum R.O."/>
            <person name="Kuo R.C."/>
            <person name="Labutti K."/>
            <person name="Haridas S."/>
            <person name="Kuo A."/>
            <person name="Salamov A."/>
            <person name="Ahrendt S.R."/>
            <person name="Lipzen A."/>
            <person name="Sullivan W."/>
            <person name="Andreopoulos W.B."/>
            <person name="Clum A."/>
            <person name="Lindquist E."/>
            <person name="Daum C."/>
            <person name="Ramamoorthy G.K."/>
            <person name="Gryganskyi A."/>
            <person name="Culley D."/>
            <person name="Magnuson J.K."/>
            <person name="James T.Y."/>
            <person name="O'Malley M.A."/>
            <person name="Stajich J.E."/>
            <person name="Spatafora J.W."/>
            <person name="Visel A."/>
            <person name="Grigoriev I.V."/>
        </authorList>
    </citation>
    <scope>NUCLEOTIDE SEQUENCE [LARGE SCALE GENOMIC DNA]</scope>
    <source>
        <strain evidence="1 2">PL171</strain>
    </source>
</reference>
<gene>
    <name evidence="1" type="ORF">BCR44DRAFT_34105</name>
</gene>
<proteinExistence type="predicted"/>
<evidence type="ECO:0000313" key="1">
    <source>
        <dbReference type="EMBL" id="ORZ38298.1"/>
    </source>
</evidence>
<protein>
    <submittedName>
        <fullName evidence="1">Uncharacterized protein</fullName>
    </submittedName>
</protein>